<name>A0A495VVA4_9PSEU</name>
<feature type="domain" description="Transcription regulator AsnC/Lrp ligand binding" evidence="1">
    <location>
        <begin position="13"/>
        <end position="82"/>
    </location>
</feature>
<dbReference type="AlphaFoldDB" id="A0A495VVA4"/>
<reference evidence="2 3" key="1">
    <citation type="submission" date="2018-10" db="EMBL/GenBank/DDBJ databases">
        <title>Sequencing the genomes of 1000 actinobacteria strains.</title>
        <authorList>
            <person name="Klenk H.-P."/>
        </authorList>
    </citation>
    <scope>NUCLEOTIDE SEQUENCE [LARGE SCALE GENOMIC DNA]</scope>
    <source>
        <strain evidence="2 3">DSM 43800</strain>
    </source>
</reference>
<sequence length="100" mass="10525">MTKEDAVITAIVLIQAAAETIPDAAQAIADIEGVTEVYSCAGDVDLIALVKVARHEDLADLVPGRISKVPGVLNTDTHISFRSYSKRDTEAAFAVGLDDA</sequence>
<dbReference type="Gene3D" id="3.30.70.920">
    <property type="match status" value="1"/>
</dbReference>
<evidence type="ECO:0000313" key="2">
    <source>
        <dbReference type="EMBL" id="RKT53289.1"/>
    </source>
</evidence>
<evidence type="ECO:0000259" key="1">
    <source>
        <dbReference type="Pfam" id="PF01037"/>
    </source>
</evidence>
<accession>A0A495VVA4</accession>
<dbReference type="Pfam" id="PF01037">
    <property type="entry name" value="AsnC_trans_reg"/>
    <property type="match status" value="1"/>
</dbReference>
<dbReference type="InterPro" id="IPR019887">
    <property type="entry name" value="Tscrpt_reg_AsnC/Lrp_C"/>
</dbReference>
<evidence type="ECO:0000313" key="3">
    <source>
        <dbReference type="Proteomes" id="UP000282084"/>
    </source>
</evidence>
<organism evidence="2 3">
    <name type="scientific">Saccharothrix australiensis</name>
    <dbReference type="NCBI Taxonomy" id="2072"/>
    <lineage>
        <taxon>Bacteria</taxon>
        <taxon>Bacillati</taxon>
        <taxon>Actinomycetota</taxon>
        <taxon>Actinomycetes</taxon>
        <taxon>Pseudonocardiales</taxon>
        <taxon>Pseudonocardiaceae</taxon>
        <taxon>Saccharothrix</taxon>
    </lineage>
</organism>
<proteinExistence type="predicted"/>
<comment type="caution">
    <text evidence="2">The sequence shown here is derived from an EMBL/GenBank/DDBJ whole genome shotgun (WGS) entry which is preliminary data.</text>
</comment>
<dbReference type="EMBL" id="RBXO01000001">
    <property type="protein sequence ID" value="RKT53289.1"/>
    <property type="molecule type" value="Genomic_DNA"/>
</dbReference>
<protein>
    <submittedName>
        <fullName evidence="2">AsnC-like helix-turn-helix protein</fullName>
    </submittedName>
</protein>
<dbReference type="Proteomes" id="UP000282084">
    <property type="component" value="Unassembled WGS sequence"/>
</dbReference>
<keyword evidence="3" id="KW-1185">Reference proteome</keyword>
<dbReference type="InterPro" id="IPR011008">
    <property type="entry name" value="Dimeric_a/b-barrel"/>
</dbReference>
<gene>
    <name evidence="2" type="ORF">C8E97_1848</name>
</gene>
<dbReference type="SUPFAM" id="SSF54909">
    <property type="entry name" value="Dimeric alpha+beta barrel"/>
    <property type="match status" value="1"/>
</dbReference>